<dbReference type="AlphaFoldDB" id="A0A1A7YUR0"/>
<feature type="non-terminal residue" evidence="1">
    <location>
        <position position="74"/>
    </location>
</feature>
<accession>A0A1A7YUR0</accession>
<feature type="non-terminal residue" evidence="1">
    <location>
        <position position="1"/>
    </location>
</feature>
<reference evidence="1" key="1">
    <citation type="submission" date="2016-05" db="EMBL/GenBank/DDBJ databases">
        <authorList>
            <person name="Lavstsen T."/>
            <person name="Jespersen J.S."/>
        </authorList>
    </citation>
    <scope>NUCLEOTIDE SEQUENCE</scope>
    <source>
        <tissue evidence="1">Brain</tissue>
    </source>
</reference>
<organism evidence="1">
    <name type="scientific">Iconisemion striatum</name>
    <dbReference type="NCBI Taxonomy" id="60296"/>
    <lineage>
        <taxon>Eukaryota</taxon>
        <taxon>Metazoa</taxon>
        <taxon>Chordata</taxon>
        <taxon>Craniata</taxon>
        <taxon>Vertebrata</taxon>
        <taxon>Euteleostomi</taxon>
        <taxon>Actinopterygii</taxon>
        <taxon>Neopterygii</taxon>
        <taxon>Teleostei</taxon>
        <taxon>Neoteleostei</taxon>
        <taxon>Acanthomorphata</taxon>
        <taxon>Ovalentaria</taxon>
        <taxon>Atherinomorphae</taxon>
        <taxon>Cyprinodontiformes</taxon>
        <taxon>Nothobranchiidae</taxon>
        <taxon>Iconisemion</taxon>
    </lineage>
</organism>
<gene>
    <name evidence="1" type="primary">Nfu_g_1_022120</name>
</gene>
<sequence length="74" mass="8105">RARAGWKWSPGQQDPVHILSIQPVRGTSNIDLVLAVERPETSDSGRMEGFYSEPELSAQLEEAAARGQMRGVLA</sequence>
<reference evidence="1" key="2">
    <citation type="submission" date="2016-06" db="EMBL/GenBank/DDBJ databases">
        <title>The genome of a short-lived fish provides insights into sex chromosome evolution and the genetic control of aging.</title>
        <authorList>
            <person name="Reichwald K."/>
            <person name="Felder M."/>
            <person name="Petzold A."/>
            <person name="Koch P."/>
            <person name="Groth M."/>
            <person name="Platzer M."/>
        </authorList>
    </citation>
    <scope>NUCLEOTIDE SEQUENCE</scope>
    <source>
        <tissue evidence="1">Brain</tissue>
    </source>
</reference>
<name>A0A1A7YUR0_9TELE</name>
<proteinExistence type="predicted"/>
<protein>
    <submittedName>
        <fullName evidence="1">Uncharacterized protein</fullName>
    </submittedName>
</protein>
<evidence type="ECO:0000313" key="1">
    <source>
        <dbReference type="EMBL" id="SBP33680.1"/>
    </source>
</evidence>
<dbReference type="EMBL" id="HADX01011448">
    <property type="protein sequence ID" value="SBP33680.1"/>
    <property type="molecule type" value="Transcribed_RNA"/>
</dbReference>